<evidence type="ECO:0000259" key="8">
    <source>
        <dbReference type="PROSITE" id="PS51805"/>
    </source>
</evidence>
<evidence type="ECO:0008006" key="11">
    <source>
        <dbReference type="Google" id="ProtNLM"/>
    </source>
</evidence>
<dbReference type="STRING" id="400682.A0A1X7VQ78"/>
<dbReference type="InterPro" id="IPR050701">
    <property type="entry name" value="Histone_Mod_Regulator"/>
</dbReference>
<dbReference type="EnsemblMetazoa" id="Aqu2.1.42232_001">
    <property type="protein sequence ID" value="Aqu2.1.42232_001"/>
    <property type="gene ID" value="Aqu2.1.42232"/>
</dbReference>
<dbReference type="PANTHER" id="PTHR13793">
    <property type="entry name" value="PHD FINGER PROTEINS"/>
    <property type="match status" value="1"/>
</dbReference>
<evidence type="ECO:0000256" key="2">
    <source>
        <dbReference type="ARBA" id="ARBA00022771"/>
    </source>
</evidence>
<proteinExistence type="predicted"/>
<dbReference type="InterPro" id="IPR019787">
    <property type="entry name" value="Znf_PHD-finger"/>
</dbReference>
<evidence type="ECO:0000256" key="3">
    <source>
        <dbReference type="ARBA" id="ARBA00022833"/>
    </source>
</evidence>
<dbReference type="Pfam" id="PF13832">
    <property type="entry name" value="zf-HC5HC2H_2"/>
    <property type="match status" value="1"/>
</dbReference>
<dbReference type="SUPFAM" id="SSF57903">
    <property type="entry name" value="FYVE/PHD zinc finger"/>
    <property type="match status" value="2"/>
</dbReference>
<keyword evidence="10" id="KW-1185">Reference proteome</keyword>
<accession>A0A1X7VQ78</accession>
<dbReference type="AlphaFoldDB" id="A0A1X7VQ78"/>
<evidence type="ECO:0000313" key="9">
    <source>
        <dbReference type="EnsemblMetazoa" id="Aqu2.1.42232_001"/>
    </source>
</evidence>
<dbReference type="InterPro" id="IPR001965">
    <property type="entry name" value="Znf_PHD"/>
</dbReference>
<evidence type="ECO:0000259" key="7">
    <source>
        <dbReference type="PROSITE" id="PS50016"/>
    </source>
</evidence>
<feature type="domain" description="PHD-type" evidence="8">
    <location>
        <begin position="186"/>
        <end position="298"/>
    </location>
</feature>
<evidence type="ECO:0000256" key="1">
    <source>
        <dbReference type="ARBA" id="ARBA00022723"/>
    </source>
</evidence>
<dbReference type="PROSITE" id="PS50016">
    <property type="entry name" value="ZF_PHD_2"/>
    <property type="match status" value="2"/>
</dbReference>
<dbReference type="eggNOG" id="KOG0957">
    <property type="taxonomic scope" value="Eukaryota"/>
</dbReference>
<organism evidence="9">
    <name type="scientific">Amphimedon queenslandica</name>
    <name type="common">Sponge</name>
    <dbReference type="NCBI Taxonomy" id="400682"/>
    <lineage>
        <taxon>Eukaryota</taxon>
        <taxon>Metazoa</taxon>
        <taxon>Porifera</taxon>
        <taxon>Demospongiae</taxon>
        <taxon>Heteroscleromorpha</taxon>
        <taxon>Haplosclerida</taxon>
        <taxon>Niphatidae</taxon>
        <taxon>Amphimedon</taxon>
    </lineage>
</organism>
<keyword evidence="5" id="KW-0175">Coiled coil</keyword>
<dbReference type="SMART" id="SM00249">
    <property type="entry name" value="PHD"/>
    <property type="match status" value="3"/>
</dbReference>
<feature type="domain" description="PHD-type" evidence="7">
    <location>
        <begin position="122"/>
        <end position="183"/>
    </location>
</feature>
<reference evidence="9" key="2">
    <citation type="submission" date="2017-05" db="UniProtKB">
        <authorList>
            <consortium name="EnsemblMetazoa"/>
        </authorList>
    </citation>
    <scope>IDENTIFICATION</scope>
</reference>
<keyword evidence="1" id="KW-0479">Metal-binding</keyword>
<sequence length="635" mass="71595">MSENREAPGPSRRKSLRSSTRPSLFKIMDPSCISEHFGISLNSDSSSDDEEFIPTDAAAVSEVSDDGASESSDSEKSEEEEEGEEEEEEEEREEGPGERDTISPTTFESVDMAVTMTNDESTPICSVCLETAHDHDIVTCDACGLSVHEGCYGVPEDDGVDETQSNLSSFSTIPWFCDSCRAGVENPSCCLCPVEGGLFKQAINGEWVHIVCGLYCEGVEFINPLLLSGITLDQINPSKFGAKSCQLCDEDWLSQTGICIQCDAGLCKVYFHATCGLKNGLLCESDDSVRSSLSPNEGRPKKRRKEEITDPYFAHCLAHSDKKEVKRKKKRYYKMIESIKRFKKPENDTRLNKYLLEANESYSKMFKEMREWYQPDKIVKQGRRLLQSHPEAFKLLTRKAQLLGFGQDRTTLSSHSYRGNVPIGLTEEFVKFFNSRMLKINKLKTENDQLSGKRSQLKDKSLKIQEARKETDAELAAVKQNCHILSDRIKIICTLANEAAGKPILDSSKYLVDIHDDDDNPNCNNDHTSQMCCICKGCNDDHLMAQCDTCSLYYHINCLDPPLTRVPLKTSRQGWQCEDCGLNSEDELKPAIPHNSDPQSSFGRKINFSNNWQFIEFSPLRKVRRQGKKRGRKRI</sequence>
<gene>
    <name evidence="9" type="primary">100633920</name>
</gene>
<dbReference type="InterPro" id="IPR019786">
    <property type="entry name" value="Zinc_finger_PHD-type_CS"/>
</dbReference>
<dbReference type="OrthoDB" id="336088at2759"/>
<dbReference type="GO" id="GO:0006357">
    <property type="term" value="P:regulation of transcription by RNA polymerase II"/>
    <property type="evidence" value="ECO:0007669"/>
    <property type="project" value="TreeGrafter"/>
</dbReference>
<dbReference type="Gene3D" id="3.30.40.10">
    <property type="entry name" value="Zinc/RING finger domain, C3HC4 (zinc finger)"/>
    <property type="match status" value="3"/>
</dbReference>
<dbReference type="EnsemblMetazoa" id="XM_020002237.1">
    <property type="protein sequence ID" value="XP_019857796.1"/>
    <property type="gene ID" value="LOC100633920"/>
</dbReference>
<keyword evidence="2 4" id="KW-0863">Zinc-finger</keyword>
<dbReference type="PROSITE" id="PS51805">
    <property type="entry name" value="EPHD"/>
    <property type="match status" value="1"/>
</dbReference>
<dbReference type="PROSITE" id="PS01359">
    <property type="entry name" value="ZF_PHD_1"/>
    <property type="match status" value="1"/>
</dbReference>
<dbReference type="KEGG" id="aqu:100633920"/>
<dbReference type="CDD" id="cd15562">
    <property type="entry name" value="PHD2_PHF14"/>
    <property type="match status" value="1"/>
</dbReference>
<dbReference type="Proteomes" id="UP000007879">
    <property type="component" value="Unassembled WGS sequence"/>
</dbReference>
<dbReference type="InterPro" id="IPR013083">
    <property type="entry name" value="Znf_RING/FYVE/PHD"/>
</dbReference>
<dbReference type="InParanoid" id="A0A1X7VQ78"/>
<feature type="domain" description="PHD-type" evidence="7">
    <location>
        <begin position="529"/>
        <end position="583"/>
    </location>
</feature>
<dbReference type="GO" id="GO:0008270">
    <property type="term" value="F:zinc ion binding"/>
    <property type="evidence" value="ECO:0007669"/>
    <property type="project" value="UniProtKB-KW"/>
</dbReference>
<feature type="compositionally biased region" description="Acidic residues" evidence="6">
    <location>
        <begin position="76"/>
        <end position="93"/>
    </location>
</feature>
<name>A0A1X7VQ78_AMPQE</name>
<feature type="region of interest" description="Disordered" evidence="6">
    <location>
        <begin position="1"/>
        <end position="105"/>
    </location>
</feature>
<evidence type="ECO:0000256" key="6">
    <source>
        <dbReference type="SAM" id="MobiDB-lite"/>
    </source>
</evidence>
<dbReference type="InterPro" id="IPR011011">
    <property type="entry name" value="Znf_FYVE_PHD"/>
</dbReference>
<evidence type="ECO:0000256" key="4">
    <source>
        <dbReference type="PROSITE-ProRule" id="PRU00146"/>
    </source>
</evidence>
<dbReference type="Pfam" id="PF00628">
    <property type="entry name" value="PHD"/>
    <property type="match status" value="2"/>
</dbReference>
<protein>
    <recommendedName>
        <fullName evidence="11">PHD finger protein 14</fullName>
    </recommendedName>
</protein>
<evidence type="ECO:0000256" key="5">
    <source>
        <dbReference type="SAM" id="Coils"/>
    </source>
</evidence>
<dbReference type="InterPro" id="IPR034732">
    <property type="entry name" value="EPHD"/>
</dbReference>
<feature type="coiled-coil region" evidence="5">
    <location>
        <begin position="440"/>
        <end position="470"/>
    </location>
</feature>
<reference evidence="10" key="1">
    <citation type="journal article" date="2010" name="Nature">
        <title>The Amphimedon queenslandica genome and the evolution of animal complexity.</title>
        <authorList>
            <person name="Srivastava M."/>
            <person name="Simakov O."/>
            <person name="Chapman J."/>
            <person name="Fahey B."/>
            <person name="Gauthier M.E."/>
            <person name="Mitros T."/>
            <person name="Richards G.S."/>
            <person name="Conaco C."/>
            <person name="Dacre M."/>
            <person name="Hellsten U."/>
            <person name="Larroux C."/>
            <person name="Putnam N.H."/>
            <person name="Stanke M."/>
            <person name="Adamska M."/>
            <person name="Darling A."/>
            <person name="Degnan S.M."/>
            <person name="Oakley T.H."/>
            <person name="Plachetzki D.C."/>
            <person name="Zhai Y."/>
            <person name="Adamski M."/>
            <person name="Calcino A."/>
            <person name="Cummins S.F."/>
            <person name="Goodstein D.M."/>
            <person name="Harris C."/>
            <person name="Jackson D.J."/>
            <person name="Leys S.P."/>
            <person name="Shu S."/>
            <person name="Woodcroft B.J."/>
            <person name="Vervoort M."/>
            <person name="Kosik K.S."/>
            <person name="Manning G."/>
            <person name="Degnan B.M."/>
            <person name="Rokhsar D.S."/>
        </authorList>
    </citation>
    <scope>NUCLEOTIDE SEQUENCE [LARGE SCALE GENOMIC DNA]</scope>
</reference>
<keyword evidence="3" id="KW-0862">Zinc</keyword>
<evidence type="ECO:0000313" key="10">
    <source>
        <dbReference type="Proteomes" id="UP000007879"/>
    </source>
</evidence>
<dbReference type="PANTHER" id="PTHR13793:SF150">
    <property type="entry name" value="PHD FINGER PROTEIN 14"/>
    <property type="match status" value="1"/>
</dbReference>